<dbReference type="Pfam" id="PF06027">
    <property type="entry name" value="SLC35F"/>
    <property type="match status" value="1"/>
</dbReference>
<dbReference type="Gene3D" id="1.10.3730.20">
    <property type="match status" value="1"/>
</dbReference>
<evidence type="ECO:0000256" key="7">
    <source>
        <dbReference type="SAM" id="Phobius"/>
    </source>
</evidence>
<dbReference type="Proteomes" id="UP000639772">
    <property type="component" value="Unassembled WGS sequence"/>
</dbReference>
<evidence type="ECO:0000313" key="9">
    <source>
        <dbReference type="Proteomes" id="UP000639772"/>
    </source>
</evidence>
<organism evidence="8 9">
    <name type="scientific">Vanilla planifolia</name>
    <name type="common">Vanilla</name>
    <dbReference type="NCBI Taxonomy" id="51239"/>
    <lineage>
        <taxon>Eukaryota</taxon>
        <taxon>Viridiplantae</taxon>
        <taxon>Streptophyta</taxon>
        <taxon>Embryophyta</taxon>
        <taxon>Tracheophyta</taxon>
        <taxon>Spermatophyta</taxon>
        <taxon>Magnoliopsida</taxon>
        <taxon>Liliopsida</taxon>
        <taxon>Asparagales</taxon>
        <taxon>Orchidaceae</taxon>
        <taxon>Vanilloideae</taxon>
        <taxon>Vanilleae</taxon>
        <taxon>Vanilla</taxon>
    </lineage>
</organism>
<feature type="transmembrane region" description="Helical" evidence="7">
    <location>
        <begin position="180"/>
        <end position="200"/>
    </location>
</feature>
<feature type="transmembrane region" description="Helical" evidence="7">
    <location>
        <begin position="321"/>
        <end position="342"/>
    </location>
</feature>
<comment type="caution">
    <text evidence="8">The sequence shown here is derived from an EMBL/GenBank/DDBJ whole genome shotgun (WGS) entry which is preliminary data.</text>
</comment>
<evidence type="ECO:0000256" key="4">
    <source>
        <dbReference type="ARBA" id="ARBA00022692"/>
    </source>
</evidence>
<protein>
    <recommendedName>
        <fullName evidence="10">EamA domain-containing protein</fullName>
    </recommendedName>
</protein>
<comment type="similarity">
    <text evidence="2">Belongs to the SLC35F solute transporter family.</text>
</comment>
<dbReference type="PANTHER" id="PTHR23051">
    <property type="entry name" value="SOLUTE CARRIER FAMILY 35, MEMBER F5"/>
    <property type="match status" value="1"/>
</dbReference>
<dbReference type="AlphaFoldDB" id="A0A835PDZ7"/>
<gene>
    <name evidence="8" type="ORF">HPP92_026323</name>
</gene>
<evidence type="ECO:0000313" key="8">
    <source>
        <dbReference type="EMBL" id="KAG0451264.1"/>
    </source>
</evidence>
<evidence type="ECO:0000256" key="2">
    <source>
        <dbReference type="ARBA" id="ARBA00007863"/>
    </source>
</evidence>
<feature type="transmembrane region" description="Helical" evidence="7">
    <location>
        <begin position="155"/>
        <end position="174"/>
    </location>
</feature>
<evidence type="ECO:0000256" key="6">
    <source>
        <dbReference type="ARBA" id="ARBA00023136"/>
    </source>
</evidence>
<evidence type="ECO:0000256" key="3">
    <source>
        <dbReference type="ARBA" id="ARBA00022448"/>
    </source>
</evidence>
<dbReference type="GO" id="GO:0022857">
    <property type="term" value="F:transmembrane transporter activity"/>
    <property type="evidence" value="ECO:0007669"/>
    <property type="project" value="InterPro"/>
</dbReference>
<feature type="transmembrane region" description="Helical" evidence="7">
    <location>
        <begin position="279"/>
        <end position="301"/>
    </location>
</feature>
<feature type="transmembrane region" description="Helical" evidence="7">
    <location>
        <begin position="52"/>
        <end position="70"/>
    </location>
</feature>
<dbReference type="PANTHER" id="PTHR23051:SF0">
    <property type="entry name" value="SOLUTE CARRIER FAMILY 35 MEMBER F5"/>
    <property type="match status" value="1"/>
</dbReference>
<dbReference type="InterPro" id="IPR037185">
    <property type="entry name" value="EmrE-like"/>
</dbReference>
<evidence type="ECO:0008006" key="10">
    <source>
        <dbReference type="Google" id="ProtNLM"/>
    </source>
</evidence>
<dbReference type="EMBL" id="JADCNM010000071">
    <property type="protein sequence ID" value="KAG0451264.1"/>
    <property type="molecule type" value="Genomic_DNA"/>
</dbReference>
<feature type="transmembrane region" description="Helical" evidence="7">
    <location>
        <begin position="207"/>
        <end position="225"/>
    </location>
</feature>
<feature type="transmembrane region" description="Helical" evidence="7">
    <location>
        <begin position="20"/>
        <end position="40"/>
    </location>
</feature>
<evidence type="ECO:0000256" key="1">
    <source>
        <dbReference type="ARBA" id="ARBA00004141"/>
    </source>
</evidence>
<feature type="transmembrane region" description="Helical" evidence="7">
    <location>
        <begin position="240"/>
        <end position="259"/>
    </location>
</feature>
<comment type="subcellular location">
    <subcellularLocation>
        <location evidence="1">Membrane</location>
        <topology evidence="1">Multi-pass membrane protein</topology>
    </subcellularLocation>
</comment>
<proteinExistence type="inferred from homology"/>
<dbReference type="InterPro" id="IPR009262">
    <property type="entry name" value="SLC35_F1/F2/F6"/>
</dbReference>
<sequence length="410" mass="45372">MGYSWKFFRRSMSRYTWRWLLGLSYIFAVAIIWIAASYTVQSVVDAGVSPFLVTYICNSLFLIYIPLIEFGRCIMGSDKKHITDLHGLGSLENVNLLQDIKHNSSSANPSNSENGELSCTIENCVSGDQGMTLFDGDSKKVVEERIWTRFRLAKISLFVSPFWFIGQLTFNLSLKYTTVTSNTVLSSASSLFTFLVSLAFFGEKFTLIKLISVILCMGGTILVSLSDSSTSVNAVATNPLVGDILALVSAGLYAVYINIIREKLPDDIDGGGQASTAQFLGYLGFFNLLIFLPVAIVLDFGNLEPFHMLTWKQFGLIVSKGLYSSQTVYFVFQSITISVLIVKIEGCNLCFSSNHKVTFPILCIPCEHLVNLNIAFSLLVLLLKWPFGGCLVGAMNIHECIVRLFSLALI</sequence>
<keyword evidence="3" id="KW-0813">Transport</keyword>
<evidence type="ECO:0000256" key="5">
    <source>
        <dbReference type="ARBA" id="ARBA00022989"/>
    </source>
</evidence>
<keyword evidence="4 7" id="KW-0812">Transmembrane</keyword>
<dbReference type="OrthoDB" id="1436450at2759"/>
<name>A0A835PDZ7_VANPL</name>
<dbReference type="GO" id="GO:0016020">
    <property type="term" value="C:membrane"/>
    <property type="evidence" value="ECO:0007669"/>
    <property type="project" value="UniProtKB-SubCell"/>
</dbReference>
<reference evidence="8 9" key="1">
    <citation type="journal article" date="2020" name="Nat. Food">
        <title>A phased Vanilla planifolia genome enables genetic improvement of flavour and production.</title>
        <authorList>
            <person name="Hasing T."/>
            <person name="Tang H."/>
            <person name="Brym M."/>
            <person name="Khazi F."/>
            <person name="Huang T."/>
            <person name="Chambers A.H."/>
        </authorList>
    </citation>
    <scope>NUCLEOTIDE SEQUENCE [LARGE SCALE GENOMIC DNA]</scope>
    <source>
        <tissue evidence="8">Leaf</tissue>
    </source>
</reference>
<accession>A0A835PDZ7</accession>
<keyword evidence="5 7" id="KW-1133">Transmembrane helix</keyword>
<keyword evidence="6 7" id="KW-0472">Membrane</keyword>
<dbReference type="SUPFAM" id="SSF103481">
    <property type="entry name" value="Multidrug resistance efflux transporter EmrE"/>
    <property type="match status" value="1"/>
</dbReference>